<dbReference type="STRING" id="396014.BF93_02525"/>
<dbReference type="InterPro" id="IPR011551">
    <property type="entry name" value="NTP_PyrPHydrolase_MazG"/>
</dbReference>
<keyword evidence="3" id="KW-0808">Transferase</keyword>
<feature type="compositionally biased region" description="Basic and acidic residues" evidence="1">
    <location>
        <begin position="163"/>
        <end position="181"/>
    </location>
</feature>
<name>Z9JR88_9MICO</name>
<dbReference type="InterPro" id="IPR004518">
    <property type="entry name" value="MazG-like_dom"/>
</dbReference>
<dbReference type="Pfam" id="PF03819">
    <property type="entry name" value="MazG"/>
    <property type="match status" value="1"/>
</dbReference>
<dbReference type="GO" id="GO:0046047">
    <property type="term" value="P:TTP catabolic process"/>
    <property type="evidence" value="ECO:0007669"/>
    <property type="project" value="TreeGrafter"/>
</dbReference>
<dbReference type="PANTHER" id="PTHR30522:SF0">
    <property type="entry name" value="NUCLEOSIDE TRIPHOSPHATE PYROPHOSPHOHYDROLASE"/>
    <property type="match status" value="1"/>
</dbReference>
<accession>Z9JR88</accession>
<dbReference type="PATRIC" id="fig|396014.3.peg.2536"/>
<protein>
    <submittedName>
        <fullName evidence="3">Tetrapyrrole methyltransferase</fullName>
    </submittedName>
</protein>
<dbReference type="InterPro" id="IPR048015">
    <property type="entry name" value="NTP-PPase_MazG-like_N"/>
</dbReference>
<reference evidence="3 4" key="1">
    <citation type="submission" date="2014-02" db="EMBL/GenBank/DDBJ databases">
        <title>Genome sequence of Brachybacterium phenoliresistens strain W13A50.</title>
        <authorList>
            <person name="Wang X."/>
        </authorList>
    </citation>
    <scope>NUCLEOTIDE SEQUENCE [LARGE SCALE GENOMIC DNA]</scope>
    <source>
        <strain evidence="3 4">W13A50</strain>
    </source>
</reference>
<dbReference type="GO" id="GO:0046061">
    <property type="term" value="P:dATP catabolic process"/>
    <property type="evidence" value="ECO:0007669"/>
    <property type="project" value="TreeGrafter"/>
</dbReference>
<keyword evidence="4" id="KW-1185">Reference proteome</keyword>
<feature type="domain" description="NTP pyrophosphohydrolase MazG-like" evidence="2">
    <location>
        <begin position="60"/>
        <end position="137"/>
    </location>
</feature>
<dbReference type="AlphaFoldDB" id="Z9JR88"/>
<dbReference type="SUPFAM" id="SSF101386">
    <property type="entry name" value="all-alpha NTP pyrophosphatases"/>
    <property type="match status" value="1"/>
</dbReference>
<evidence type="ECO:0000313" key="3">
    <source>
        <dbReference type="EMBL" id="EWS80508.1"/>
    </source>
</evidence>
<dbReference type="GO" id="GO:0046076">
    <property type="term" value="P:dTTP catabolic process"/>
    <property type="evidence" value="ECO:0007669"/>
    <property type="project" value="TreeGrafter"/>
</dbReference>
<sequence length="301" mass="32081">MGADGPRRPAARRGAGGRAAGRPMNAEETAGAVPGHRLLRAVAVMDALRRRGGDAWSAQQTHQSLARYLLEETYEVLDVLEDPQAHAPGAVVDELGDLLFQILFHARIGLDEDPAWGIDDVADAFIAKMERRNPHVFGPEGALEHPEDVEAIIAQWHAVKAREKAEQTAREQARRDARREAAAPGSSPSDADADPGREPAPVAEHFSAIPSRLPALQTAAKAVHRARSAGHLRELLAAADAVVAAEDAPEGADLARDMIAQVVAAEARDVDPESALRALLSRTARELADPTRPGHPGDARA</sequence>
<dbReference type="GO" id="GO:0008168">
    <property type="term" value="F:methyltransferase activity"/>
    <property type="evidence" value="ECO:0007669"/>
    <property type="project" value="UniProtKB-KW"/>
</dbReference>
<dbReference type="EMBL" id="JDYK01000014">
    <property type="protein sequence ID" value="EWS80508.1"/>
    <property type="molecule type" value="Genomic_DNA"/>
</dbReference>
<gene>
    <name evidence="3" type="ORF">BF93_02525</name>
</gene>
<evidence type="ECO:0000313" key="4">
    <source>
        <dbReference type="Proteomes" id="UP000023067"/>
    </source>
</evidence>
<proteinExistence type="predicted"/>
<dbReference type="GO" id="GO:0046052">
    <property type="term" value="P:UTP catabolic process"/>
    <property type="evidence" value="ECO:0007669"/>
    <property type="project" value="TreeGrafter"/>
</dbReference>
<dbReference type="PANTHER" id="PTHR30522">
    <property type="entry name" value="NUCLEOSIDE TRIPHOSPHATE PYROPHOSPHOHYDROLASE"/>
    <property type="match status" value="1"/>
</dbReference>
<dbReference type="GO" id="GO:0046081">
    <property type="term" value="P:dUTP catabolic process"/>
    <property type="evidence" value="ECO:0007669"/>
    <property type="project" value="TreeGrafter"/>
</dbReference>
<feature type="region of interest" description="Disordered" evidence="1">
    <location>
        <begin position="1"/>
        <end position="31"/>
    </location>
</feature>
<dbReference type="GO" id="GO:0006203">
    <property type="term" value="P:dGTP catabolic process"/>
    <property type="evidence" value="ECO:0007669"/>
    <property type="project" value="TreeGrafter"/>
</dbReference>
<dbReference type="Proteomes" id="UP000023067">
    <property type="component" value="Unassembled WGS sequence"/>
</dbReference>
<dbReference type="CDD" id="cd11528">
    <property type="entry name" value="NTP-PPase_MazG_Nterm"/>
    <property type="match status" value="1"/>
</dbReference>
<dbReference type="GO" id="GO:0047429">
    <property type="term" value="F:nucleoside triphosphate diphosphatase activity"/>
    <property type="evidence" value="ECO:0007669"/>
    <property type="project" value="TreeGrafter"/>
</dbReference>
<organism evidence="3 4">
    <name type="scientific">Brachybacterium phenoliresistens</name>
    <dbReference type="NCBI Taxonomy" id="396014"/>
    <lineage>
        <taxon>Bacteria</taxon>
        <taxon>Bacillati</taxon>
        <taxon>Actinomycetota</taxon>
        <taxon>Actinomycetes</taxon>
        <taxon>Micrococcales</taxon>
        <taxon>Dermabacteraceae</taxon>
        <taxon>Brachybacterium</taxon>
    </lineage>
</organism>
<keyword evidence="3" id="KW-0489">Methyltransferase</keyword>
<dbReference type="Gene3D" id="1.10.287.1080">
    <property type="entry name" value="MazG-like"/>
    <property type="match status" value="1"/>
</dbReference>
<feature type="region of interest" description="Disordered" evidence="1">
    <location>
        <begin position="163"/>
        <end position="201"/>
    </location>
</feature>
<comment type="caution">
    <text evidence="3">The sequence shown here is derived from an EMBL/GenBank/DDBJ whole genome shotgun (WGS) entry which is preliminary data.</text>
</comment>
<evidence type="ECO:0000256" key="1">
    <source>
        <dbReference type="SAM" id="MobiDB-lite"/>
    </source>
</evidence>
<dbReference type="eggNOG" id="COG3956">
    <property type="taxonomic scope" value="Bacteria"/>
</dbReference>
<dbReference type="GO" id="GO:0032259">
    <property type="term" value="P:methylation"/>
    <property type="evidence" value="ECO:0007669"/>
    <property type="project" value="UniProtKB-KW"/>
</dbReference>
<feature type="region of interest" description="Disordered" evidence="1">
    <location>
        <begin position="282"/>
        <end position="301"/>
    </location>
</feature>
<evidence type="ECO:0000259" key="2">
    <source>
        <dbReference type="Pfam" id="PF03819"/>
    </source>
</evidence>
<dbReference type="HOGENOM" id="CLU_038356_0_2_11"/>